<keyword evidence="3" id="KW-1185">Reference proteome</keyword>
<gene>
    <name evidence="2" type="ORF">DJ568_11055</name>
</gene>
<name>A0A367GND5_9SPHI</name>
<protein>
    <recommendedName>
        <fullName evidence="4">Adhesin domain-containing protein</fullName>
    </recommendedName>
</protein>
<dbReference type="AlphaFoldDB" id="A0A367GND5"/>
<evidence type="ECO:0000256" key="1">
    <source>
        <dbReference type="SAM" id="SignalP"/>
    </source>
</evidence>
<proteinExistence type="predicted"/>
<evidence type="ECO:0008006" key="4">
    <source>
        <dbReference type="Google" id="ProtNLM"/>
    </source>
</evidence>
<dbReference type="Proteomes" id="UP000253209">
    <property type="component" value="Unassembled WGS sequence"/>
</dbReference>
<evidence type="ECO:0000313" key="3">
    <source>
        <dbReference type="Proteomes" id="UP000253209"/>
    </source>
</evidence>
<dbReference type="PROSITE" id="PS51257">
    <property type="entry name" value="PROKAR_LIPOPROTEIN"/>
    <property type="match status" value="1"/>
</dbReference>
<feature type="signal peptide" evidence="1">
    <location>
        <begin position="1"/>
        <end position="25"/>
    </location>
</feature>
<organism evidence="2 3">
    <name type="scientific">Mucilaginibacter hurinus</name>
    <dbReference type="NCBI Taxonomy" id="2201324"/>
    <lineage>
        <taxon>Bacteria</taxon>
        <taxon>Pseudomonadati</taxon>
        <taxon>Bacteroidota</taxon>
        <taxon>Sphingobacteriia</taxon>
        <taxon>Sphingobacteriales</taxon>
        <taxon>Sphingobacteriaceae</taxon>
        <taxon>Mucilaginibacter</taxon>
    </lineage>
</organism>
<sequence>MKLKIYKQSMLMLMAFWTACLPAIAQEAVAVPPVPMTELPAVPEVIVPDIQPLTIDLPSTKFDGLNVKLKRLDKSLSKSLTKRLRNLEKSITVNISDAIPDVSAVINDLRVEVNTGNDNETDNLSKKRPVTGITSGFFEEREKIYSKSYSAGPNDVLEISNKYGNVTVNTWNKSEFKVDVRIKVSSSDEGAAQKMLDNVVIHDAKEGSTVRFETQFNNGDKGWSSIGRRIVRKIEINYTVFMPAKNALTVSNKYGAVNLPDLYGKVIVSNSYGNLAAKTLSNTANVIQVKYGGANIEGLSGCDLNVAYGSLNLSEGSNLNANVSYGGVNIGILKSSGNINVKYCGGLNIGTLDKSLKNLAINSAYSGIKLGVENLSNIDFDVTVHYGGFNYDDDQVRITAKNPDDEKGFKPTKNYKGHLGKSSNNDKLITINSKYGGVKFE</sequence>
<evidence type="ECO:0000313" key="2">
    <source>
        <dbReference type="EMBL" id="RCH55002.1"/>
    </source>
</evidence>
<dbReference type="RefSeq" id="WP_114005327.1">
    <property type="nucleotide sequence ID" value="NZ_QGDC01000005.1"/>
</dbReference>
<dbReference type="EMBL" id="QGDC01000005">
    <property type="protein sequence ID" value="RCH55002.1"/>
    <property type="molecule type" value="Genomic_DNA"/>
</dbReference>
<accession>A0A367GND5</accession>
<keyword evidence="1" id="KW-0732">Signal</keyword>
<feature type="chain" id="PRO_5016636126" description="Adhesin domain-containing protein" evidence="1">
    <location>
        <begin position="26"/>
        <end position="441"/>
    </location>
</feature>
<dbReference type="OrthoDB" id="1117657at2"/>
<reference evidence="2 3" key="1">
    <citation type="submission" date="2018-05" db="EMBL/GenBank/DDBJ databases">
        <title>Mucilaginibacter hurinus sp. nov., isolated from briquette warehouse soil.</title>
        <authorList>
            <person name="Choi L."/>
        </authorList>
    </citation>
    <scope>NUCLEOTIDE SEQUENCE [LARGE SCALE GENOMIC DNA]</scope>
    <source>
        <strain evidence="2 3">ZR32</strain>
    </source>
</reference>
<comment type="caution">
    <text evidence="2">The sequence shown here is derived from an EMBL/GenBank/DDBJ whole genome shotgun (WGS) entry which is preliminary data.</text>
</comment>